<evidence type="ECO:0000313" key="2">
    <source>
        <dbReference type="EMBL" id="MBX63244.1"/>
    </source>
</evidence>
<sequence length="48" mass="5507">MFCILFCVNAIGYVLAQPSHTITRAFCPTDLCETMKCHFDVFSQDIFK</sequence>
<protein>
    <submittedName>
        <fullName evidence="2">Uncharacterized protein</fullName>
    </submittedName>
</protein>
<dbReference type="AlphaFoldDB" id="A0A2P2Q8I1"/>
<dbReference type="EMBL" id="GGEC01082760">
    <property type="protein sequence ID" value="MBX63244.1"/>
    <property type="molecule type" value="Transcribed_RNA"/>
</dbReference>
<keyword evidence="1" id="KW-0732">Signal</keyword>
<reference evidence="2" key="1">
    <citation type="submission" date="2018-02" db="EMBL/GenBank/DDBJ databases">
        <title>Rhizophora mucronata_Transcriptome.</title>
        <authorList>
            <person name="Meera S.P."/>
            <person name="Sreeshan A."/>
            <person name="Augustine A."/>
        </authorList>
    </citation>
    <scope>NUCLEOTIDE SEQUENCE</scope>
    <source>
        <tissue evidence="2">Leaf</tissue>
    </source>
</reference>
<evidence type="ECO:0000256" key="1">
    <source>
        <dbReference type="SAM" id="SignalP"/>
    </source>
</evidence>
<proteinExistence type="predicted"/>
<feature type="chain" id="PRO_5015112768" evidence="1">
    <location>
        <begin position="17"/>
        <end position="48"/>
    </location>
</feature>
<feature type="signal peptide" evidence="1">
    <location>
        <begin position="1"/>
        <end position="16"/>
    </location>
</feature>
<name>A0A2P2Q8I1_RHIMU</name>
<organism evidence="2">
    <name type="scientific">Rhizophora mucronata</name>
    <name type="common">Asiatic mangrove</name>
    <dbReference type="NCBI Taxonomy" id="61149"/>
    <lineage>
        <taxon>Eukaryota</taxon>
        <taxon>Viridiplantae</taxon>
        <taxon>Streptophyta</taxon>
        <taxon>Embryophyta</taxon>
        <taxon>Tracheophyta</taxon>
        <taxon>Spermatophyta</taxon>
        <taxon>Magnoliopsida</taxon>
        <taxon>eudicotyledons</taxon>
        <taxon>Gunneridae</taxon>
        <taxon>Pentapetalae</taxon>
        <taxon>rosids</taxon>
        <taxon>fabids</taxon>
        <taxon>Malpighiales</taxon>
        <taxon>Rhizophoraceae</taxon>
        <taxon>Rhizophora</taxon>
    </lineage>
</organism>
<accession>A0A2P2Q8I1</accession>